<organism evidence="2 3">
    <name type="scientific">Kitasatospora gansuensis</name>
    <dbReference type="NCBI Taxonomy" id="258050"/>
    <lineage>
        <taxon>Bacteria</taxon>
        <taxon>Bacillati</taxon>
        <taxon>Actinomycetota</taxon>
        <taxon>Actinomycetes</taxon>
        <taxon>Kitasatosporales</taxon>
        <taxon>Streptomycetaceae</taxon>
        <taxon>Kitasatospora</taxon>
    </lineage>
</organism>
<dbReference type="AlphaFoldDB" id="A0A7W7SJB9"/>
<sequence>MTSTAPATVAALTAAASAAGLRVLASAEWPESAQDRVPPAIAGFVVSSYSPLAAETARRCLLRRPSPQRPVTAVVLAGPLGDLTGAVHVAEAVDTGGRIGPLLFFQAVPNAVAGHLAAQWQLTGPVVSVGDTAAGLAVTALLLADGDADEALLIRVDQAHVPGGLDRAAAVLLGRKQEPQHEGAQP</sequence>
<proteinExistence type="predicted"/>
<evidence type="ECO:0000256" key="1">
    <source>
        <dbReference type="SAM" id="SignalP"/>
    </source>
</evidence>
<dbReference type="RefSeq" id="WP_221503754.1">
    <property type="nucleotide sequence ID" value="NZ_JACHJR010000001.1"/>
</dbReference>
<dbReference type="SUPFAM" id="SSF53901">
    <property type="entry name" value="Thiolase-like"/>
    <property type="match status" value="1"/>
</dbReference>
<dbReference type="EMBL" id="JACHJR010000001">
    <property type="protein sequence ID" value="MBB4950948.1"/>
    <property type="molecule type" value="Genomic_DNA"/>
</dbReference>
<reference evidence="2 3" key="1">
    <citation type="submission" date="2020-08" db="EMBL/GenBank/DDBJ databases">
        <title>Sequencing the genomes of 1000 actinobacteria strains.</title>
        <authorList>
            <person name="Klenk H.-P."/>
        </authorList>
    </citation>
    <scope>NUCLEOTIDE SEQUENCE [LARGE SCALE GENOMIC DNA]</scope>
    <source>
        <strain evidence="2 3">DSM 44786</strain>
    </source>
</reference>
<feature type="chain" id="PRO_5039455276" description="Beta-ketoacyl synthase N-terminal domain-containing protein" evidence="1">
    <location>
        <begin position="19"/>
        <end position="186"/>
    </location>
</feature>
<dbReference type="Gene3D" id="3.40.47.10">
    <property type="match status" value="1"/>
</dbReference>
<dbReference type="InterPro" id="IPR016039">
    <property type="entry name" value="Thiolase-like"/>
</dbReference>
<dbReference type="GO" id="GO:0016747">
    <property type="term" value="F:acyltransferase activity, transferring groups other than amino-acyl groups"/>
    <property type="evidence" value="ECO:0007669"/>
    <property type="project" value="UniProtKB-ARBA"/>
</dbReference>
<evidence type="ECO:0008006" key="4">
    <source>
        <dbReference type="Google" id="ProtNLM"/>
    </source>
</evidence>
<feature type="signal peptide" evidence="1">
    <location>
        <begin position="1"/>
        <end position="18"/>
    </location>
</feature>
<protein>
    <recommendedName>
        <fullName evidence="4">Beta-ketoacyl synthase N-terminal domain-containing protein</fullName>
    </recommendedName>
</protein>
<evidence type="ECO:0000313" key="2">
    <source>
        <dbReference type="EMBL" id="MBB4950948.1"/>
    </source>
</evidence>
<evidence type="ECO:0000313" key="3">
    <source>
        <dbReference type="Proteomes" id="UP000573327"/>
    </source>
</evidence>
<keyword evidence="3" id="KW-1185">Reference proteome</keyword>
<keyword evidence="1" id="KW-0732">Signal</keyword>
<name>A0A7W7SJB9_9ACTN</name>
<gene>
    <name evidence="2" type="ORF">F4556_006483</name>
</gene>
<dbReference type="Proteomes" id="UP000573327">
    <property type="component" value="Unassembled WGS sequence"/>
</dbReference>
<comment type="caution">
    <text evidence="2">The sequence shown here is derived from an EMBL/GenBank/DDBJ whole genome shotgun (WGS) entry which is preliminary data.</text>
</comment>
<accession>A0A7W7SJB9</accession>